<dbReference type="Pfam" id="PF03413">
    <property type="entry name" value="PepSY"/>
    <property type="match status" value="1"/>
</dbReference>
<evidence type="ECO:0000256" key="1">
    <source>
        <dbReference type="SAM" id="MobiDB-lite"/>
    </source>
</evidence>
<protein>
    <submittedName>
        <fullName evidence="3">PepSY domain-containing protein</fullName>
    </submittedName>
</protein>
<gene>
    <name evidence="3" type="ORF">ACFFRO_08965</name>
</gene>
<comment type="caution">
    <text evidence="3">The sequence shown here is derived from an EMBL/GenBank/DDBJ whole genome shotgun (WGS) entry which is preliminary data.</text>
</comment>
<feature type="compositionally biased region" description="Polar residues" evidence="1">
    <location>
        <begin position="121"/>
        <end position="141"/>
    </location>
</feature>
<dbReference type="Proteomes" id="UP001589703">
    <property type="component" value="Unassembled WGS sequence"/>
</dbReference>
<keyword evidence="4" id="KW-1185">Reference proteome</keyword>
<proteinExistence type="predicted"/>
<dbReference type="Gene3D" id="3.10.450.40">
    <property type="match status" value="1"/>
</dbReference>
<accession>A0ABV5VBQ7</accession>
<dbReference type="RefSeq" id="WP_247465278.1">
    <property type="nucleotide sequence ID" value="NZ_JBHMAR010000007.1"/>
</dbReference>
<sequence>MRKRNAIAAIVVSGIMVGGAGVAMGGEVTKGSSAHGTAVQVRSDASSSVAAAPGGPGLAVSTVAEATDAVIRKVGDGRVTEVAFVQSGGKTLWRVTVDRGRGPVQVTLDAATGEIVKSASVKDSSGNCDTNPGTGNGSSSASDDDDDRDDDDDDDRDDDDRDDDDDDGPDRDGVNPSK</sequence>
<organism evidence="3 4">
    <name type="scientific">Streptomyces thermocoprophilus</name>
    <dbReference type="NCBI Taxonomy" id="78356"/>
    <lineage>
        <taxon>Bacteria</taxon>
        <taxon>Bacillati</taxon>
        <taxon>Actinomycetota</taxon>
        <taxon>Actinomycetes</taxon>
        <taxon>Kitasatosporales</taxon>
        <taxon>Streptomycetaceae</taxon>
        <taxon>Streptomyces</taxon>
    </lineage>
</organism>
<dbReference type="EMBL" id="JBHMAR010000007">
    <property type="protein sequence ID" value="MFB9735261.1"/>
    <property type="molecule type" value="Genomic_DNA"/>
</dbReference>
<evidence type="ECO:0000259" key="2">
    <source>
        <dbReference type="Pfam" id="PF03413"/>
    </source>
</evidence>
<reference evidence="3 4" key="1">
    <citation type="submission" date="2024-09" db="EMBL/GenBank/DDBJ databases">
        <authorList>
            <person name="Sun Q."/>
            <person name="Mori K."/>
        </authorList>
    </citation>
    <scope>NUCLEOTIDE SEQUENCE [LARGE SCALE GENOMIC DNA]</scope>
    <source>
        <strain evidence="3 4">JCM 10918</strain>
    </source>
</reference>
<name>A0ABV5VBQ7_9ACTN</name>
<evidence type="ECO:0000313" key="3">
    <source>
        <dbReference type="EMBL" id="MFB9735261.1"/>
    </source>
</evidence>
<dbReference type="InterPro" id="IPR025711">
    <property type="entry name" value="PepSY"/>
</dbReference>
<feature type="domain" description="PepSY" evidence="2">
    <location>
        <begin position="62"/>
        <end position="118"/>
    </location>
</feature>
<feature type="region of interest" description="Disordered" evidence="1">
    <location>
        <begin position="119"/>
        <end position="178"/>
    </location>
</feature>
<feature type="compositionally biased region" description="Acidic residues" evidence="1">
    <location>
        <begin position="142"/>
        <end position="169"/>
    </location>
</feature>
<evidence type="ECO:0000313" key="4">
    <source>
        <dbReference type="Proteomes" id="UP001589703"/>
    </source>
</evidence>